<dbReference type="PRINTS" id="PR00344">
    <property type="entry name" value="BCTRLSENSOR"/>
</dbReference>
<dbReference type="SMART" id="SM00387">
    <property type="entry name" value="HATPase_c"/>
    <property type="match status" value="1"/>
</dbReference>
<evidence type="ECO:0000256" key="6">
    <source>
        <dbReference type="ARBA" id="ARBA00022777"/>
    </source>
</evidence>
<evidence type="ECO:0000256" key="4">
    <source>
        <dbReference type="ARBA" id="ARBA00022679"/>
    </source>
</evidence>
<dbReference type="Pfam" id="PF00512">
    <property type="entry name" value="HisKA"/>
    <property type="match status" value="1"/>
</dbReference>
<dbReference type="Gene3D" id="3.30.565.10">
    <property type="entry name" value="Histidine kinase-like ATPase, C-terminal domain"/>
    <property type="match status" value="1"/>
</dbReference>
<keyword evidence="9" id="KW-1133">Transmembrane helix</keyword>
<dbReference type="InterPro" id="IPR004358">
    <property type="entry name" value="Sig_transdc_His_kin-like_C"/>
</dbReference>
<dbReference type="PANTHER" id="PTHR43065:SF10">
    <property type="entry name" value="PEROXIDE STRESS-ACTIVATED HISTIDINE KINASE MAK3"/>
    <property type="match status" value="1"/>
</dbReference>
<comment type="caution">
    <text evidence="11">The sequence shown here is derived from an EMBL/GenBank/DDBJ whole genome shotgun (WGS) entry which is preliminary data.</text>
</comment>
<dbReference type="AlphaFoldDB" id="A0A7V0Q876"/>
<proteinExistence type="predicted"/>
<dbReference type="SMART" id="SM00388">
    <property type="entry name" value="HisKA"/>
    <property type="match status" value="1"/>
</dbReference>
<keyword evidence="3" id="KW-0597">Phosphoprotein</keyword>
<dbReference type="GO" id="GO:0000155">
    <property type="term" value="F:phosphorelay sensor kinase activity"/>
    <property type="evidence" value="ECO:0007669"/>
    <property type="project" value="InterPro"/>
</dbReference>
<evidence type="ECO:0000256" key="8">
    <source>
        <dbReference type="ARBA" id="ARBA00023012"/>
    </source>
</evidence>
<name>A0A7V0Q876_UNCW3</name>
<evidence type="ECO:0000256" key="2">
    <source>
        <dbReference type="ARBA" id="ARBA00012438"/>
    </source>
</evidence>
<dbReference type="InterPro" id="IPR003594">
    <property type="entry name" value="HATPase_dom"/>
</dbReference>
<evidence type="ECO:0000256" key="3">
    <source>
        <dbReference type="ARBA" id="ARBA00022553"/>
    </source>
</evidence>
<keyword evidence="5" id="KW-0547">Nucleotide-binding</keyword>
<dbReference type="SUPFAM" id="SSF47384">
    <property type="entry name" value="Homodimeric domain of signal transducing histidine kinase"/>
    <property type="match status" value="1"/>
</dbReference>
<keyword evidence="8" id="KW-0902">Two-component regulatory system</keyword>
<dbReference type="InterPro" id="IPR003661">
    <property type="entry name" value="HisK_dim/P_dom"/>
</dbReference>
<dbReference type="Gene3D" id="1.10.287.130">
    <property type="match status" value="1"/>
</dbReference>
<evidence type="ECO:0000313" key="11">
    <source>
        <dbReference type="EMBL" id="HDL60386.1"/>
    </source>
</evidence>
<protein>
    <recommendedName>
        <fullName evidence="2">histidine kinase</fullName>
        <ecNumber evidence="2">2.7.13.3</ecNumber>
    </recommendedName>
</protein>
<comment type="catalytic activity">
    <reaction evidence="1">
        <text>ATP + protein L-histidine = ADP + protein N-phospho-L-histidine.</text>
        <dbReference type="EC" id="2.7.13.3"/>
    </reaction>
</comment>
<dbReference type="PROSITE" id="PS50109">
    <property type="entry name" value="HIS_KIN"/>
    <property type="match status" value="1"/>
</dbReference>
<dbReference type="Pfam" id="PF02518">
    <property type="entry name" value="HATPase_c"/>
    <property type="match status" value="1"/>
</dbReference>
<keyword evidence="6 11" id="KW-0418">Kinase</keyword>
<dbReference type="SUPFAM" id="SSF55874">
    <property type="entry name" value="ATPase domain of HSP90 chaperone/DNA topoisomerase II/histidine kinase"/>
    <property type="match status" value="1"/>
</dbReference>
<dbReference type="InterPro" id="IPR036097">
    <property type="entry name" value="HisK_dim/P_sf"/>
</dbReference>
<keyword evidence="9" id="KW-0472">Membrane</keyword>
<keyword evidence="9" id="KW-0812">Transmembrane</keyword>
<evidence type="ECO:0000256" key="7">
    <source>
        <dbReference type="ARBA" id="ARBA00022840"/>
    </source>
</evidence>
<dbReference type="PANTHER" id="PTHR43065">
    <property type="entry name" value="SENSOR HISTIDINE KINASE"/>
    <property type="match status" value="1"/>
</dbReference>
<dbReference type="Proteomes" id="UP000886381">
    <property type="component" value="Unassembled WGS sequence"/>
</dbReference>
<dbReference type="EMBL" id="DRDR01000125">
    <property type="protein sequence ID" value="HDL60386.1"/>
    <property type="molecule type" value="Genomic_DNA"/>
</dbReference>
<dbReference type="InterPro" id="IPR005467">
    <property type="entry name" value="His_kinase_dom"/>
</dbReference>
<evidence type="ECO:0000256" key="1">
    <source>
        <dbReference type="ARBA" id="ARBA00000085"/>
    </source>
</evidence>
<keyword evidence="7" id="KW-0067">ATP-binding</keyword>
<keyword evidence="4" id="KW-0808">Transferase</keyword>
<dbReference type="EC" id="2.7.13.3" evidence="2"/>
<accession>A0A7V0Q876</accession>
<feature type="domain" description="Histidine kinase" evidence="10">
    <location>
        <begin position="84"/>
        <end position="287"/>
    </location>
</feature>
<feature type="transmembrane region" description="Helical" evidence="9">
    <location>
        <begin position="33"/>
        <end position="52"/>
    </location>
</feature>
<evidence type="ECO:0000256" key="9">
    <source>
        <dbReference type="SAM" id="Phobius"/>
    </source>
</evidence>
<organism evidence="11">
    <name type="scientific">candidate division WOR-3 bacterium</name>
    <dbReference type="NCBI Taxonomy" id="2052148"/>
    <lineage>
        <taxon>Bacteria</taxon>
        <taxon>Bacteria division WOR-3</taxon>
    </lineage>
</organism>
<evidence type="ECO:0000256" key="5">
    <source>
        <dbReference type="ARBA" id="ARBA00022741"/>
    </source>
</evidence>
<gene>
    <name evidence="11" type="ORF">ENH14_02900</name>
</gene>
<evidence type="ECO:0000259" key="10">
    <source>
        <dbReference type="PROSITE" id="PS50109"/>
    </source>
</evidence>
<reference evidence="11" key="1">
    <citation type="journal article" date="2020" name="mSystems">
        <title>Genome- and Community-Level Interaction Insights into Carbon Utilization and Element Cycling Functions of Hydrothermarchaeota in Hydrothermal Sediment.</title>
        <authorList>
            <person name="Zhou Z."/>
            <person name="Liu Y."/>
            <person name="Xu W."/>
            <person name="Pan J."/>
            <person name="Luo Z.H."/>
            <person name="Li M."/>
        </authorList>
    </citation>
    <scope>NUCLEOTIDE SEQUENCE [LARGE SCALE GENOMIC DNA]</scope>
    <source>
        <strain evidence="11">HyVt-28</strain>
    </source>
</reference>
<dbReference type="CDD" id="cd00082">
    <property type="entry name" value="HisKA"/>
    <property type="match status" value="1"/>
</dbReference>
<dbReference type="InterPro" id="IPR036890">
    <property type="entry name" value="HATPase_C_sf"/>
</dbReference>
<sequence length="288" mass="32638">MEFSRELRNGYFIVGGYSLEYMDEFERRAKKNFVIVLLVLIISAIISIFLVVKLENLILKREIALREEAALRKHFEELSALSSAVAHEIKNPLNTLSLLLDRLKEMGTVEEKYLSIIDNEISRMNRIVDQFRDIARPVTVKKGSCRLKDIINKALNSVKLELGMPSIKVEVDVPKEMVLPCDPDLMNQVFYNLIKNAFEAIEDNGTVYIAARRSGKKIIIELKDTGKGMDEETLSKAMGFFYTTKTRGLGIGLAVTRRIIEAHGGRLYVKSQPGRGTLVIIEMEVQDV</sequence>
<dbReference type="GO" id="GO:0005524">
    <property type="term" value="F:ATP binding"/>
    <property type="evidence" value="ECO:0007669"/>
    <property type="project" value="UniProtKB-KW"/>
</dbReference>